<dbReference type="EMBL" id="JAAGYI010000379">
    <property type="protein sequence ID" value="NEM89335.1"/>
    <property type="molecule type" value="Genomic_DNA"/>
</dbReference>
<protein>
    <submittedName>
        <fullName evidence="1">DUF3383 domain-containing protein</fullName>
    </submittedName>
</protein>
<proteinExistence type="predicted"/>
<reference evidence="1 2" key="1">
    <citation type="submission" date="2020-02" db="EMBL/GenBank/DDBJ databases">
        <authorList>
            <person name="Subbiah M."/>
            <person name="Call D."/>
        </authorList>
    </citation>
    <scope>NUCLEOTIDE SEQUENCE [LARGE SCALE GENOMIC DNA]</scope>
    <source>
        <strain evidence="1 2">8375wC2</strain>
    </source>
</reference>
<dbReference type="Pfam" id="PF11863">
    <property type="entry name" value="DUF3383"/>
    <property type="match status" value="1"/>
</dbReference>
<dbReference type="Proteomes" id="UP000469708">
    <property type="component" value="Unassembled WGS sequence"/>
</dbReference>
<dbReference type="InterPro" id="IPR021808">
    <property type="entry name" value="DUF3383"/>
</dbReference>
<name>A0A8T6PZT2_ECOLX</name>
<comment type="caution">
    <text evidence="1">The sequence shown here is derived from an EMBL/GenBank/DDBJ whole genome shotgun (WGS) entry which is preliminary data.</text>
</comment>
<evidence type="ECO:0000313" key="1">
    <source>
        <dbReference type="EMBL" id="NEM89335.1"/>
    </source>
</evidence>
<sequence>SGDTLTKGYYVHADSVENQAQSDREARKSPVIQAAIKLAGAIHYADVQINVVR</sequence>
<feature type="non-terminal residue" evidence="1">
    <location>
        <position position="1"/>
    </location>
</feature>
<organism evidence="1 2">
    <name type="scientific">Escherichia coli</name>
    <dbReference type="NCBI Taxonomy" id="562"/>
    <lineage>
        <taxon>Bacteria</taxon>
        <taxon>Pseudomonadati</taxon>
        <taxon>Pseudomonadota</taxon>
        <taxon>Gammaproteobacteria</taxon>
        <taxon>Enterobacterales</taxon>
        <taxon>Enterobacteriaceae</taxon>
        <taxon>Escherichia</taxon>
    </lineage>
</organism>
<gene>
    <name evidence="1" type="ORF">G3V95_28715</name>
</gene>
<dbReference type="AlphaFoldDB" id="A0A8T6PZT2"/>
<evidence type="ECO:0000313" key="2">
    <source>
        <dbReference type="Proteomes" id="UP000469708"/>
    </source>
</evidence>
<accession>A0A8T6PZT2</accession>